<organism evidence="2 3">
    <name type="scientific">Pomacea canaliculata</name>
    <name type="common">Golden apple snail</name>
    <dbReference type="NCBI Taxonomy" id="400727"/>
    <lineage>
        <taxon>Eukaryota</taxon>
        <taxon>Metazoa</taxon>
        <taxon>Spiralia</taxon>
        <taxon>Lophotrochozoa</taxon>
        <taxon>Mollusca</taxon>
        <taxon>Gastropoda</taxon>
        <taxon>Caenogastropoda</taxon>
        <taxon>Architaenioglossa</taxon>
        <taxon>Ampullarioidea</taxon>
        <taxon>Ampullariidae</taxon>
        <taxon>Pomacea</taxon>
    </lineage>
</organism>
<feature type="region of interest" description="Disordered" evidence="1">
    <location>
        <begin position="1"/>
        <end position="37"/>
    </location>
</feature>
<accession>A0A2T7NVW3</accession>
<feature type="compositionally biased region" description="Basic residues" evidence="1">
    <location>
        <begin position="1"/>
        <end position="19"/>
    </location>
</feature>
<evidence type="ECO:0000313" key="2">
    <source>
        <dbReference type="EMBL" id="PVD25294.1"/>
    </source>
</evidence>
<dbReference type="STRING" id="400727.A0A2T7NVW3"/>
<dbReference type="Proteomes" id="UP000245119">
    <property type="component" value="Linkage Group LG9"/>
</dbReference>
<dbReference type="AlphaFoldDB" id="A0A2T7NVW3"/>
<proteinExistence type="predicted"/>
<dbReference type="EMBL" id="PZQS01000009">
    <property type="protein sequence ID" value="PVD25294.1"/>
    <property type="molecule type" value="Genomic_DNA"/>
</dbReference>
<protein>
    <recommendedName>
        <fullName evidence="4">TROVE domain-containing protein</fullName>
    </recommendedName>
</protein>
<evidence type="ECO:0008006" key="4">
    <source>
        <dbReference type="Google" id="ProtNLM"/>
    </source>
</evidence>
<name>A0A2T7NVW3_POMCA</name>
<comment type="caution">
    <text evidence="2">The sequence shown here is derived from an EMBL/GenBank/DDBJ whole genome shotgun (WGS) entry which is preliminary data.</text>
</comment>
<feature type="compositionally biased region" description="Basic and acidic residues" evidence="1">
    <location>
        <begin position="26"/>
        <end position="37"/>
    </location>
</feature>
<sequence length="543" mass="61045">MRGRGRGRGRRGGRGRSAGRRQPTAESKEETRQEDVDIDTHPREFFVGVVSTEDHLKAQEKNRPRYAAALAVLQKNKVAIAQNSRVRALAVAWARNDYELADALLQNRDQFGLVEVLKAISLLDSGRQIRVLEKKLKQLQLSATKVRPRKIGKLKSDIDNLTALKPSVGSASGAVCKHVARWVRGFTKEELEFCALHLPRNLGRNWLTFVTLTQRRENVNQLVMEFKIPYSHLKQFKDVLSEKAKTRISENEEKLDTVLWWYEDLKCAPVDEVVQRRLDGGETVNLPSGKLLERLLTFKMMVNSSSPSNSKVSFLPYLIQLAEPRLTSIHLPLEAPIVVIGDASGSMEVAIRTSTIIASLLTAITSARLVFFNTETRDAPFLPKTIEEVLKLAMTTQADGGTAPAASLLPFYENKEVIKTFIVVTDEEENSSDNKGHRFSPLYKKYHDEIYPAQLVFVSFLRQQHDEGQMVRELKNLGFSPLQFRLEGSRPDLTKLDSLFGLLSSHSASFGEELSSTEKSIKEDGLASVFSRLRTALTEQIES</sequence>
<evidence type="ECO:0000313" key="3">
    <source>
        <dbReference type="Proteomes" id="UP000245119"/>
    </source>
</evidence>
<reference evidence="2 3" key="1">
    <citation type="submission" date="2018-04" db="EMBL/GenBank/DDBJ databases">
        <title>The genome of golden apple snail Pomacea canaliculata provides insight into stress tolerance and invasive adaptation.</title>
        <authorList>
            <person name="Liu C."/>
            <person name="Liu B."/>
            <person name="Ren Y."/>
            <person name="Zhang Y."/>
            <person name="Wang H."/>
            <person name="Li S."/>
            <person name="Jiang F."/>
            <person name="Yin L."/>
            <person name="Zhang G."/>
            <person name="Qian W."/>
            <person name="Fan W."/>
        </authorList>
    </citation>
    <scope>NUCLEOTIDE SEQUENCE [LARGE SCALE GENOMIC DNA]</scope>
    <source>
        <strain evidence="2">SZHN2017</strain>
        <tissue evidence="2">Muscle</tissue>
    </source>
</reference>
<evidence type="ECO:0000256" key="1">
    <source>
        <dbReference type="SAM" id="MobiDB-lite"/>
    </source>
</evidence>
<keyword evidence="3" id="KW-1185">Reference proteome</keyword>
<dbReference type="SUPFAM" id="SSF53300">
    <property type="entry name" value="vWA-like"/>
    <property type="match status" value="1"/>
</dbReference>
<gene>
    <name evidence="2" type="ORF">C0Q70_15794</name>
</gene>
<dbReference type="InterPro" id="IPR036465">
    <property type="entry name" value="vWFA_dom_sf"/>
</dbReference>
<dbReference type="OrthoDB" id="301415at2759"/>
<dbReference type="Gene3D" id="3.40.50.410">
    <property type="entry name" value="von Willebrand factor, type A domain"/>
    <property type="match status" value="1"/>
</dbReference>